<feature type="transmembrane region" description="Helical" evidence="6">
    <location>
        <begin position="282"/>
        <end position="307"/>
    </location>
</feature>
<evidence type="ECO:0000313" key="9">
    <source>
        <dbReference type="Proteomes" id="UP000599523"/>
    </source>
</evidence>
<gene>
    <name evidence="8" type="ORF">GPA21_13095</name>
</gene>
<dbReference type="PANTHER" id="PTHR43568:SF1">
    <property type="entry name" value="P PROTEIN"/>
    <property type="match status" value="1"/>
</dbReference>
<evidence type="ECO:0000259" key="7">
    <source>
        <dbReference type="Pfam" id="PF03600"/>
    </source>
</evidence>
<dbReference type="EMBL" id="WTVM01000080">
    <property type="protein sequence ID" value="NMG03897.1"/>
    <property type="molecule type" value="Genomic_DNA"/>
</dbReference>
<dbReference type="PANTHER" id="PTHR43568">
    <property type="entry name" value="P PROTEIN"/>
    <property type="match status" value="1"/>
</dbReference>
<evidence type="ECO:0000256" key="5">
    <source>
        <dbReference type="ARBA" id="ARBA00023136"/>
    </source>
</evidence>
<comment type="subcellular location">
    <subcellularLocation>
        <location evidence="1">Membrane</location>
        <topology evidence="1">Multi-pass membrane protein</topology>
    </subcellularLocation>
</comment>
<dbReference type="GO" id="GO:0016020">
    <property type="term" value="C:membrane"/>
    <property type="evidence" value="ECO:0007669"/>
    <property type="project" value="UniProtKB-SubCell"/>
</dbReference>
<dbReference type="AlphaFoldDB" id="A0A972F8I2"/>
<evidence type="ECO:0000256" key="1">
    <source>
        <dbReference type="ARBA" id="ARBA00004141"/>
    </source>
</evidence>
<dbReference type="Proteomes" id="UP000599523">
    <property type="component" value="Unassembled WGS sequence"/>
</dbReference>
<organism evidence="8 9">
    <name type="scientific">Azoarcus taiwanensis</name>
    <dbReference type="NCBI Taxonomy" id="666964"/>
    <lineage>
        <taxon>Bacteria</taxon>
        <taxon>Pseudomonadati</taxon>
        <taxon>Pseudomonadota</taxon>
        <taxon>Betaproteobacteria</taxon>
        <taxon>Rhodocyclales</taxon>
        <taxon>Zoogloeaceae</taxon>
        <taxon>Azoarcus</taxon>
    </lineage>
</organism>
<dbReference type="GO" id="GO:0055085">
    <property type="term" value="P:transmembrane transport"/>
    <property type="evidence" value="ECO:0007669"/>
    <property type="project" value="InterPro"/>
</dbReference>
<comment type="caution">
    <text evidence="8">The sequence shown here is derived from an EMBL/GenBank/DDBJ whole genome shotgun (WGS) entry which is preliminary data.</text>
</comment>
<keyword evidence="4 6" id="KW-1133">Transmembrane helix</keyword>
<dbReference type="Pfam" id="PF03600">
    <property type="entry name" value="CitMHS"/>
    <property type="match status" value="1"/>
</dbReference>
<feature type="transmembrane region" description="Helical" evidence="6">
    <location>
        <begin position="248"/>
        <end position="270"/>
    </location>
</feature>
<evidence type="ECO:0000256" key="4">
    <source>
        <dbReference type="ARBA" id="ARBA00022989"/>
    </source>
</evidence>
<dbReference type="RefSeq" id="WP_168988595.1">
    <property type="nucleotide sequence ID" value="NZ_CAWPHM010000309.1"/>
</dbReference>
<evidence type="ECO:0000313" key="8">
    <source>
        <dbReference type="EMBL" id="NMG03897.1"/>
    </source>
</evidence>
<feature type="transmembrane region" description="Helical" evidence="6">
    <location>
        <begin position="348"/>
        <end position="371"/>
    </location>
</feature>
<feature type="transmembrane region" description="Helical" evidence="6">
    <location>
        <begin position="313"/>
        <end position="336"/>
    </location>
</feature>
<dbReference type="InterPro" id="IPR004680">
    <property type="entry name" value="Cit_transptr-like_dom"/>
</dbReference>
<evidence type="ECO:0000256" key="6">
    <source>
        <dbReference type="SAM" id="Phobius"/>
    </source>
</evidence>
<evidence type="ECO:0000256" key="2">
    <source>
        <dbReference type="ARBA" id="ARBA00022448"/>
    </source>
</evidence>
<feature type="transmembrane region" description="Helical" evidence="6">
    <location>
        <begin position="82"/>
        <end position="112"/>
    </location>
</feature>
<feature type="transmembrane region" description="Helical" evidence="6">
    <location>
        <begin position="161"/>
        <end position="184"/>
    </location>
</feature>
<evidence type="ECO:0000256" key="3">
    <source>
        <dbReference type="ARBA" id="ARBA00022692"/>
    </source>
</evidence>
<dbReference type="InterPro" id="IPR051475">
    <property type="entry name" value="Diverse_Ion_Transporter"/>
</dbReference>
<protein>
    <submittedName>
        <fullName evidence="8">Transporter</fullName>
    </submittedName>
</protein>
<keyword evidence="2" id="KW-0813">Transport</keyword>
<keyword evidence="9" id="KW-1185">Reference proteome</keyword>
<reference evidence="8" key="1">
    <citation type="submission" date="2019-12" db="EMBL/GenBank/DDBJ databases">
        <title>Comparative genomics gives insights into the taxonomy of the Azoarcus-Aromatoleum group and reveals separate origins of nif in the plant-associated Azoarcus and non-plant-associated Aromatoleum sub-groups.</title>
        <authorList>
            <person name="Lafos M."/>
            <person name="Maluk M."/>
            <person name="Batista M."/>
            <person name="Junghare M."/>
            <person name="Carmona M."/>
            <person name="Faoro H."/>
            <person name="Cruz L.M."/>
            <person name="Battistoni F."/>
            <person name="De Souza E."/>
            <person name="Pedrosa F."/>
            <person name="Chen W.-M."/>
            <person name="Poole P.S."/>
            <person name="Dixon R.A."/>
            <person name="James E.K."/>
        </authorList>
    </citation>
    <scope>NUCLEOTIDE SEQUENCE</scope>
    <source>
        <strain evidence="8">NSC3</strain>
    </source>
</reference>
<feature type="domain" description="Citrate transporter-like" evidence="7">
    <location>
        <begin position="18"/>
        <end position="304"/>
    </location>
</feature>
<keyword evidence="3 6" id="KW-0812">Transmembrane</keyword>
<sequence>MRLLRHLLSRVAEDRLLVVLLAAAVPLLLAQPEAVHSLHHLVDWKTIGALAGLLVLSRGLEDSGYLALAGRRLLTKVHGERTLALALVLFSAALAAVVTNDVALFIVVPLTISLRAVADLPVGRLVVFEALAVNAGSTLSPVGNPQNLFIWQSTTLSFMDFVAMMLPLGLALTLLVLAAIPLAFPSLRIEVRPGSAPPVLDRKLLHLSLALYPAFLLLTDLGHAVATALAVIGVFALLRPRVLRGVDWLLLAVFVLMFVDLGLLAALPVMQSLATGIDALPGGVFTAGVLLSQAISNVPATIFLSGFTEDMRALAWGVSVGGFGLAIGSLANLIALRLSRQPGLWRDFHRWSVPLLLMACGLALLLGRFGFG</sequence>
<proteinExistence type="predicted"/>
<name>A0A972F8I2_9RHOO</name>
<accession>A0A972F8I2</accession>
<keyword evidence="5 6" id="KW-0472">Membrane</keyword>
<feature type="transmembrane region" description="Helical" evidence="6">
    <location>
        <begin position="204"/>
        <end position="236"/>
    </location>
</feature>